<comment type="caution">
    <text evidence="2">The sequence shown here is derived from an EMBL/GenBank/DDBJ whole genome shotgun (WGS) entry which is preliminary data.</text>
</comment>
<evidence type="ECO:0000313" key="2">
    <source>
        <dbReference type="EMBL" id="NIK86813.1"/>
    </source>
</evidence>
<proteinExistence type="predicted"/>
<feature type="transmembrane region" description="Helical" evidence="1">
    <location>
        <begin position="40"/>
        <end position="60"/>
    </location>
</feature>
<dbReference type="Pfam" id="PF06210">
    <property type="entry name" value="DUF1003"/>
    <property type="match status" value="1"/>
</dbReference>
<keyword evidence="1" id="KW-0472">Membrane</keyword>
<feature type="transmembrane region" description="Helical" evidence="1">
    <location>
        <begin position="72"/>
        <end position="89"/>
    </location>
</feature>
<keyword evidence="1" id="KW-1133">Transmembrane helix</keyword>
<dbReference type="RefSeq" id="WP_167079855.1">
    <property type="nucleotide sequence ID" value="NZ_BAAADC010000001.1"/>
</dbReference>
<dbReference type="InterPro" id="IPR010406">
    <property type="entry name" value="DUF1003"/>
</dbReference>
<protein>
    <submittedName>
        <fullName evidence="2">Putative membrane protein</fullName>
    </submittedName>
</protein>
<dbReference type="Proteomes" id="UP000570514">
    <property type="component" value="Unassembled WGS sequence"/>
</dbReference>
<dbReference type="EMBL" id="JAASRM010000001">
    <property type="protein sequence ID" value="NIK86813.1"/>
    <property type="molecule type" value="Genomic_DNA"/>
</dbReference>
<accession>A0A846MTY2</accession>
<keyword evidence="1" id="KW-0812">Transmembrane</keyword>
<evidence type="ECO:0000256" key="1">
    <source>
        <dbReference type="SAM" id="Phobius"/>
    </source>
</evidence>
<dbReference type="AlphaFoldDB" id="A0A846MTY2"/>
<keyword evidence="3" id="KW-1185">Reference proteome</keyword>
<reference evidence="2 3" key="1">
    <citation type="submission" date="2020-03" db="EMBL/GenBank/DDBJ databases">
        <title>Genomic Encyclopedia of Type Strains, Phase IV (KMG-IV): sequencing the most valuable type-strain genomes for metagenomic binning, comparative biology and taxonomic classification.</title>
        <authorList>
            <person name="Goeker M."/>
        </authorList>
    </citation>
    <scope>NUCLEOTIDE SEQUENCE [LARGE SCALE GENOMIC DNA]</scope>
    <source>
        <strain evidence="2 3">DSM 19867</strain>
    </source>
</reference>
<sequence length="167" mass="18128">MSHVENARATIHTLHSTHKESATALERWVDRGTAILGRPLALIFLVAAVIVWIGANILAGPEAFDPLPFPELGLVISTAALAIAVLILASQQRADRLADAREKMTLELALQSAQMVSKIIALLEELRRDTPSVPNRIDSEAVDMADRRAETEIVTPSGSKQCVQQHP</sequence>
<name>A0A846MTY2_9PROT</name>
<evidence type="ECO:0000313" key="3">
    <source>
        <dbReference type="Proteomes" id="UP000570514"/>
    </source>
</evidence>
<organism evidence="2 3">
    <name type="scientific">Rhizomicrobium palustre</name>
    <dbReference type="NCBI Taxonomy" id="189966"/>
    <lineage>
        <taxon>Bacteria</taxon>
        <taxon>Pseudomonadati</taxon>
        <taxon>Pseudomonadota</taxon>
        <taxon>Alphaproteobacteria</taxon>
        <taxon>Micropepsales</taxon>
        <taxon>Micropepsaceae</taxon>
        <taxon>Rhizomicrobium</taxon>
    </lineage>
</organism>
<gene>
    <name evidence="2" type="ORF">FHS83_000131</name>
</gene>